<dbReference type="RefSeq" id="WP_379270164.1">
    <property type="nucleotide sequence ID" value="NZ_JBHUGT010000020.1"/>
</dbReference>
<dbReference type="Gene3D" id="1.10.10.60">
    <property type="entry name" value="Homeodomain-like"/>
    <property type="match status" value="1"/>
</dbReference>
<gene>
    <name evidence="1" type="ORF">ACFSW5_04245</name>
</gene>
<name>A0ABW5QSZ3_9BACL</name>
<evidence type="ECO:0000313" key="1">
    <source>
        <dbReference type="EMBL" id="MFD2659472.1"/>
    </source>
</evidence>
<protein>
    <recommendedName>
        <fullName evidence="3">Helix-turn-helix domain-containing protein</fullName>
    </recommendedName>
</protein>
<dbReference type="EMBL" id="JBHUMY010000004">
    <property type="protein sequence ID" value="MFD2659472.1"/>
    <property type="molecule type" value="Genomic_DNA"/>
</dbReference>
<comment type="caution">
    <text evidence="1">The sequence shown here is derived from an EMBL/GenBank/DDBJ whole genome shotgun (WGS) entry which is preliminary data.</text>
</comment>
<accession>A0ABW5QSZ3</accession>
<keyword evidence="2" id="KW-1185">Reference proteome</keyword>
<organism evidence="1 2">
    <name type="scientific">Paenibacillus thailandensis</name>
    <dbReference type="NCBI Taxonomy" id="393250"/>
    <lineage>
        <taxon>Bacteria</taxon>
        <taxon>Bacillati</taxon>
        <taxon>Bacillota</taxon>
        <taxon>Bacilli</taxon>
        <taxon>Bacillales</taxon>
        <taxon>Paenibacillaceae</taxon>
        <taxon>Paenibacillus</taxon>
    </lineage>
</organism>
<proteinExistence type="predicted"/>
<dbReference type="InterPro" id="IPR036388">
    <property type="entry name" value="WH-like_DNA-bd_sf"/>
</dbReference>
<reference evidence="2" key="1">
    <citation type="journal article" date="2019" name="Int. J. Syst. Evol. Microbiol.">
        <title>The Global Catalogue of Microorganisms (GCM) 10K type strain sequencing project: providing services to taxonomists for standard genome sequencing and annotation.</title>
        <authorList>
            <consortium name="The Broad Institute Genomics Platform"/>
            <consortium name="The Broad Institute Genome Sequencing Center for Infectious Disease"/>
            <person name="Wu L."/>
            <person name="Ma J."/>
        </authorList>
    </citation>
    <scope>NUCLEOTIDE SEQUENCE [LARGE SCALE GENOMIC DNA]</scope>
    <source>
        <strain evidence="2">TISTR 1827</strain>
    </source>
</reference>
<dbReference type="Proteomes" id="UP001597493">
    <property type="component" value="Unassembled WGS sequence"/>
</dbReference>
<sequence length="257" mass="29792">MKGPRWKPDELEYLKNWGAVSLPAIAGRLNRSPAAIRSKAVQLKLGDSKLAFDGITVFQLAKALGRDYSKVKRWISRYGMPARRKQFGEKGKVWVITYEDFWEWAAVHKGLLDLARLEENLLGPEPEWVKEKRKADQIRPQKSRQIDSWRADEDQLLLQLVKQPSITYPELVRLLNRTEQSIKRRLYQLNVKFRPERMPGHKYTPGEVETLKRMAVAGYGYEAIAAALGPDISALGIRGKLERMGFDFKRRRFKDVR</sequence>
<evidence type="ECO:0000313" key="2">
    <source>
        <dbReference type="Proteomes" id="UP001597493"/>
    </source>
</evidence>
<dbReference type="Gene3D" id="1.10.10.10">
    <property type="entry name" value="Winged helix-like DNA-binding domain superfamily/Winged helix DNA-binding domain"/>
    <property type="match status" value="1"/>
</dbReference>
<evidence type="ECO:0008006" key="3">
    <source>
        <dbReference type="Google" id="ProtNLM"/>
    </source>
</evidence>